<protein>
    <submittedName>
        <fullName evidence="2">Uncharacterized protein</fullName>
    </submittedName>
</protein>
<accession>A0A9D3VF99</accession>
<proteinExistence type="predicted"/>
<dbReference type="Proteomes" id="UP000828251">
    <property type="component" value="Unassembled WGS sequence"/>
</dbReference>
<dbReference type="EMBL" id="JAIQCV010000007">
    <property type="protein sequence ID" value="KAH1081918.1"/>
    <property type="molecule type" value="Genomic_DNA"/>
</dbReference>
<evidence type="ECO:0000256" key="1">
    <source>
        <dbReference type="SAM" id="MobiDB-lite"/>
    </source>
</evidence>
<sequence length="86" mass="9544">MVQTYLASGSLHLELYVQFLLPNEAFATSASTTVREEYMIPTRHSISRRQNTEAPMFGGSLNGKNPGAIHADEGLTIAVKVVRHEW</sequence>
<name>A0A9D3VF99_9ROSI</name>
<feature type="region of interest" description="Disordered" evidence="1">
    <location>
        <begin position="43"/>
        <end position="63"/>
    </location>
</feature>
<keyword evidence="3" id="KW-1185">Reference proteome</keyword>
<evidence type="ECO:0000313" key="2">
    <source>
        <dbReference type="EMBL" id="KAH1081918.1"/>
    </source>
</evidence>
<reference evidence="2 3" key="1">
    <citation type="journal article" date="2021" name="Plant Biotechnol. J.">
        <title>Multi-omics assisted identification of the key and species-specific regulatory components of drought-tolerant mechanisms in Gossypium stocksii.</title>
        <authorList>
            <person name="Yu D."/>
            <person name="Ke L."/>
            <person name="Zhang D."/>
            <person name="Wu Y."/>
            <person name="Sun Y."/>
            <person name="Mei J."/>
            <person name="Sun J."/>
            <person name="Sun Y."/>
        </authorList>
    </citation>
    <scope>NUCLEOTIDE SEQUENCE [LARGE SCALE GENOMIC DNA]</scope>
    <source>
        <strain evidence="3">cv. E1</strain>
        <tissue evidence="2">Leaf</tissue>
    </source>
</reference>
<gene>
    <name evidence="2" type="ORF">J1N35_021679</name>
</gene>
<dbReference type="AlphaFoldDB" id="A0A9D3VF99"/>
<comment type="caution">
    <text evidence="2">The sequence shown here is derived from an EMBL/GenBank/DDBJ whole genome shotgun (WGS) entry which is preliminary data.</text>
</comment>
<evidence type="ECO:0000313" key="3">
    <source>
        <dbReference type="Proteomes" id="UP000828251"/>
    </source>
</evidence>
<organism evidence="2 3">
    <name type="scientific">Gossypium stocksii</name>
    <dbReference type="NCBI Taxonomy" id="47602"/>
    <lineage>
        <taxon>Eukaryota</taxon>
        <taxon>Viridiplantae</taxon>
        <taxon>Streptophyta</taxon>
        <taxon>Embryophyta</taxon>
        <taxon>Tracheophyta</taxon>
        <taxon>Spermatophyta</taxon>
        <taxon>Magnoliopsida</taxon>
        <taxon>eudicotyledons</taxon>
        <taxon>Gunneridae</taxon>
        <taxon>Pentapetalae</taxon>
        <taxon>rosids</taxon>
        <taxon>malvids</taxon>
        <taxon>Malvales</taxon>
        <taxon>Malvaceae</taxon>
        <taxon>Malvoideae</taxon>
        <taxon>Gossypium</taxon>
    </lineage>
</organism>